<protein>
    <recommendedName>
        <fullName evidence="1">Intracellular proteinase inhibitor BsuPI domain-containing protein</fullName>
    </recommendedName>
</protein>
<reference evidence="2" key="2">
    <citation type="journal article" date="2012" name="PLoS ONE">
        <title>A Deeply Branching Thermophilic Bacterium with an Ancient Acetyl-CoA Pathway Dominates a Subsurface Ecosystem.</title>
        <authorList>
            <person name="Takami H."/>
            <person name="Noguchi H."/>
            <person name="Takaki Y."/>
            <person name="Uchiyama I."/>
            <person name="Toyoda A."/>
            <person name="Nishi S."/>
            <person name="Chee G.-J."/>
            <person name="Arai W."/>
            <person name="Nunoura T."/>
            <person name="Itoh T."/>
            <person name="Hattori M."/>
            <person name="Takai K."/>
        </authorList>
    </citation>
    <scope>NUCLEOTIDE SEQUENCE</scope>
</reference>
<gene>
    <name evidence="2" type="ORF">HGMM_F07F07C31</name>
</gene>
<accession>H5SBT4</accession>
<feature type="domain" description="Intracellular proteinase inhibitor BsuPI" evidence="1">
    <location>
        <begin position="36"/>
        <end position="130"/>
    </location>
</feature>
<dbReference type="InterPro" id="IPR038144">
    <property type="entry name" value="IPI"/>
</dbReference>
<dbReference type="EMBL" id="AP011662">
    <property type="protein sequence ID" value="BAL53620.1"/>
    <property type="molecule type" value="Genomic_DNA"/>
</dbReference>
<proteinExistence type="predicted"/>
<dbReference type="AlphaFoldDB" id="H5SBT4"/>
<dbReference type="InterPro" id="IPR020481">
    <property type="entry name" value="Intracell_prot_inh_BsuPI"/>
</dbReference>
<dbReference type="Gene3D" id="2.60.40.2360">
    <property type="entry name" value="Intracellular proteinase inhibitor BsuPI"/>
    <property type="match status" value="1"/>
</dbReference>
<evidence type="ECO:0000259" key="1">
    <source>
        <dbReference type="Pfam" id="PF12690"/>
    </source>
</evidence>
<evidence type="ECO:0000313" key="2">
    <source>
        <dbReference type="EMBL" id="BAL53620.1"/>
    </source>
</evidence>
<name>H5SBT4_9BACT</name>
<sequence length="156" mass="17510">MSGSQALLLALVMGSLQEAGARPSPETLSARIEVKEQTARAIRLELRVRNDSGHRLTLALGGRPAYNVLVKRPDGTLVWEWQRGQIVQQILEYRSLDPGEELRFEVTWKLVDARGRRVPAGEYLVHGVLNLEPPETLVTDPLRIRIASAKRRRSAK</sequence>
<dbReference type="Pfam" id="PF12690">
    <property type="entry name" value="BsuPI"/>
    <property type="match status" value="1"/>
</dbReference>
<organism evidence="2">
    <name type="scientific">uncultured Acidobacteriota bacterium</name>
    <dbReference type="NCBI Taxonomy" id="171953"/>
    <lineage>
        <taxon>Bacteria</taxon>
        <taxon>Pseudomonadati</taxon>
        <taxon>Acidobacteriota</taxon>
        <taxon>environmental samples</taxon>
    </lineage>
</organism>
<reference evidence="2" key="1">
    <citation type="journal article" date="2005" name="Environ. Microbiol.">
        <title>Genetic and functional properties of uncultivated thermophilic crenarchaeotes from a subsurface gold mine as revealed by analysis of genome fragments.</title>
        <authorList>
            <person name="Nunoura T."/>
            <person name="Hirayama H."/>
            <person name="Takami H."/>
            <person name="Oida H."/>
            <person name="Nishi S."/>
            <person name="Shimamura S."/>
            <person name="Suzuki Y."/>
            <person name="Inagaki F."/>
            <person name="Takai K."/>
            <person name="Nealson K.H."/>
            <person name="Horikoshi K."/>
        </authorList>
    </citation>
    <scope>NUCLEOTIDE SEQUENCE</scope>
</reference>